<dbReference type="Pfam" id="PF14322">
    <property type="entry name" value="SusD-like_3"/>
    <property type="match status" value="1"/>
</dbReference>
<dbReference type="InterPro" id="IPR011990">
    <property type="entry name" value="TPR-like_helical_dom_sf"/>
</dbReference>
<protein>
    <submittedName>
        <fullName evidence="8">RagB/SusD family nutrient uptake outer membrane protein</fullName>
    </submittedName>
</protein>
<keyword evidence="9" id="KW-1185">Reference proteome</keyword>
<comment type="similarity">
    <text evidence="2">Belongs to the SusD family.</text>
</comment>
<dbReference type="InterPro" id="IPR033985">
    <property type="entry name" value="SusD-like_N"/>
</dbReference>
<dbReference type="CDD" id="cd08977">
    <property type="entry name" value="SusD"/>
    <property type="match status" value="1"/>
</dbReference>
<keyword evidence="3" id="KW-0732">Signal</keyword>
<sequence>MKNKIALYLFLLLSATTVLVLSCNKKKLDLSPYTPTEDNYFASEQDFVKGVNGVYAKLSDFYAYNINNYLSPVRLLMGDDITTDGNFSAYESFTFTPTDGVLTNYYTYSYQLINRANTILEKLNTEKGVYITPHLKDYNKGEVLFLRGMTFFNLWNLFGTSPVITQRILDLDHVNSPSSAGTALLDTAISDLKQAAALLPQSWSATDLGRATSNSANGYLGKALVFRATVAKNQQDYADAIAAFNKIQGVSLVNKFTDNFSYAAENNSESLFEYQAGVSATDNVWLTNDFNGPDKTFSAYWGFYNNHWSLYGAPVYIATNKLKKEFETGDPRLTLTMDTATRYIQKYVGNGLDQVTNSGAGSYNNPRILRYADVLLLKAEAILQSGGAIADAVALINQVRQRARNQQPGAVAPADRDIQQTDRSMALSWLMHERFVEFAGEELIRWFDIRRWYLNGSMGVDLTSFDFSTSSTQKVNFQKQYVLLPIPSGEINSNPNVKQNSGY</sequence>
<evidence type="ECO:0000313" key="9">
    <source>
        <dbReference type="Proteomes" id="UP000261284"/>
    </source>
</evidence>
<dbReference type="Pfam" id="PF07980">
    <property type="entry name" value="SusD_RagB"/>
    <property type="match status" value="1"/>
</dbReference>
<evidence type="ECO:0000256" key="3">
    <source>
        <dbReference type="ARBA" id="ARBA00022729"/>
    </source>
</evidence>
<dbReference type="EMBL" id="QTJU01000009">
    <property type="protein sequence ID" value="RFM26416.1"/>
    <property type="molecule type" value="Genomic_DNA"/>
</dbReference>
<evidence type="ECO:0000256" key="4">
    <source>
        <dbReference type="ARBA" id="ARBA00023136"/>
    </source>
</evidence>
<dbReference type="AlphaFoldDB" id="A0A3E1NEK9"/>
<evidence type="ECO:0000259" key="7">
    <source>
        <dbReference type="Pfam" id="PF14322"/>
    </source>
</evidence>
<dbReference type="PROSITE" id="PS51257">
    <property type="entry name" value="PROKAR_LIPOPROTEIN"/>
    <property type="match status" value="1"/>
</dbReference>
<reference evidence="8 9" key="1">
    <citation type="submission" date="2018-08" db="EMBL/GenBank/DDBJ databases">
        <title>Chitinophagaceae sp. K23C18032701, a novel bacterium isolated from forest soil.</title>
        <authorList>
            <person name="Wang C."/>
        </authorList>
    </citation>
    <scope>NUCLEOTIDE SEQUENCE [LARGE SCALE GENOMIC DNA]</scope>
    <source>
        <strain evidence="8 9">K23C18032701</strain>
    </source>
</reference>
<dbReference type="GO" id="GO:0009279">
    <property type="term" value="C:cell outer membrane"/>
    <property type="evidence" value="ECO:0007669"/>
    <property type="project" value="UniProtKB-SubCell"/>
</dbReference>
<evidence type="ECO:0000256" key="1">
    <source>
        <dbReference type="ARBA" id="ARBA00004442"/>
    </source>
</evidence>
<organism evidence="8 9">
    <name type="scientific">Deminuibacter soli</name>
    <dbReference type="NCBI Taxonomy" id="2291815"/>
    <lineage>
        <taxon>Bacteria</taxon>
        <taxon>Pseudomonadati</taxon>
        <taxon>Bacteroidota</taxon>
        <taxon>Chitinophagia</taxon>
        <taxon>Chitinophagales</taxon>
        <taxon>Chitinophagaceae</taxon>
        <taxon>Deminuibacter</taxon>
    </lineage>
</organism>
<keyword evidence="5" id="KW-0998">Cell outer membrane</keyword>
<gene>
    <name evidence="8" type="ORF">DXN05_19495</name>
</gene>
<accession>A0A3E1NEK9</accession>
<evidence type="ECO:0000313" key="8">
    <source>
        <dbReference type="EMBL" id="RFM26416.1"/>
    </source>
</evidence>
<proteinExistence type="inferred from homology"/>
<comment type="subcellular location">
    <subcellularLocation>
        <location evidence="1">Cell outer membrane</location>
    </subcellularLocation>
</comment>
<dbReference type="OrthoDB" id="5694214at2"/>
<feature type="domain" description="SusD-like N-terminal" evidence="7">
    <location>
        <begin position="45"/>
        <end position="222"/>
    </location>
</feature>
<dbReference type="SUPFAM" id="SSF48452">
    <property type="entry name" value="TPR-like"/>
    <property type="match status" value="1"/>
</dbReference>
<keyword evidence="4" id="KW-0472">Membrane</keyword>
<dbReference type="Gene3D" id="1.25.40.390">
    <property type="match status" value="1"/>
</dbReference>
<dbReference type="Proteomes" id="UP000261284">
    <property type="component" value="Unassembled WGS sequence"/>
</dbReference>
<feature type="domain" description="RagB/SusD" evidence="6">
    <location>
        <begin position="251"/>
        <end position="503"/>
    </location>
</feature>
<evidence type="ECO:0000256" key="5">
    <source>
        <dbReference type="ARBA" id="ARBA00023237"/>
    </source>
</evidence>
<evidence type="ECO:0000259" key="6">
    <source>
        <dbReference type="Pfam" id="PF07980"/>
    </source>
</evidence>
<dbReference type="InterPro" id="IPR012944">
    <property type="entry name" value="SusD_RagB_dom"/>
</dbReference>
<evidence type="ECO:0000256" key="2">
    <source>
        <dbReference type="ARBA" id="ARBA00006275"/>
    </source>
</evidence>
<comment type="caution">
    <text evidence="8">The sequence shown here is derived from an EMBL/GenBank/DDBJ whole genome shotgun (WGS) entry which is preliminary data.</text>
</comment>
<name>A0A3E1NEK9_9BACT</name>
<dbReference type="RefSeq" id="WP_116848969.1">
    <property type="nucleotide sequence ID" value="NZ_QTJU01000009.1"/>
</dbReference>